<dbReference type="SUPFAM" id="SSF52540">
    <property type="entry name" value="P-loop containing nucleoside triphosphate hydrolases"/>
    <property type="match status" value="1"/>
</dbReference>
<evidence type="ECO:0008006" key="7">
    <source>
        <dbReference type="Google" id="ProtNLM"/>
    </source>
</evidence>
<dbReference type="PANTHER" id="PTHR43067:SF3">
    <property type="entry name" value="MALTOSE ABC TRANSPORTER, ATP-BINDING PROTEIN"/>
    <property type="match status" value="1"/>
</dbReference>
<sequence length="206" mass="22987">GSKENLIKKKIEEYAIEVLKKVLLPDPKRIFKSYPIQLSGGMRQRVCIAMALLSNLELLIADEPGTSLDVTIKDQVLHLLYNLVKEKNISIILVSHALGMVKNLTERTYVMYAGSMVEVAKTAEIFANPLHPYSQALIAAVPKLTGGRISQGIPGYIPGYLNPPPGCRFHPRCSYVMPICKVEKPPFFKVKGIHQVACWLFKKGRD</sequence>
<organism evidence="6">
    <name type="scientific">marine sediment metagenome</name>
    <dbReference type="NCBI Taxonomy" id="412755"/>
    <lineage>
        <taxon>unclassified sequences</taxon>
        <taxon>metagenomes</taxon>
        <taxon>ecological metagenomes</taxon>
    </lineage>
</organism>
<accession>X0VUJ0</accession>
<evidence type="ECO:0000259" key="4">
    <source>
        <dbReference type="Pfam" id="PF00005"/>
    </source>
</evidence>
<name>X0VUJ0_9ZZZZ</name>
<dbReference type="Gene3D" id="3.40.50.300">
    <property type="entry name" value="P-loop containing nucleotide triphosphate hydrolases"/>
    <property type="match status" value="1"/>
</dbReference>
<keyword evidence="2" id="KW-0547">Nucleotide-binding</keyword>
<evidence type="ECO:0000256" key="3">
    <source>
        <dbReference type="ARBA" id="ARBA00022840"/>
    </source>
</evidence>
<dbReference type="NCBIfam" id="TIGR01727">
    <property type="entry name" value="oligo_HPY"/>
    <property type="match status" value="1"/>
</dbReference>
<reference evidence="6" key="1">
    <citation type="journal article" date="2014" name="Front. Microbiol.">
        <title>High frequency of phylogenetically diverse reductive dehalogenase-homologous genes in deep subseafloor sedimentary metagenomes.</title>
        <authorList>
            <person name="Kawai M."/>
            <person name="Futagami T."/>
            <person name="Toyoda A."/>
            <person name="Takaki Y."/>
            <person name="Nishi S."/>
            <person name="Hori S."/>
            <person name="Arai W."/>
            <person name="Tsubouchi T."/>
            <person name="Morono Y."/>
            <person name="Uchiyama I."/>
            <person name="Ito T."/>
            <person name="Fujiyama A."/>
            <person name="Inagaki F."/>
            <person name="Takami H."/>
        </authorList>
    </citation>
    <scope>NUCLEOTIDE SEQUENCE</scope>
    <source>
        <strain evidence="6">Expedition CK06-06</strain>
    </source>
</reference>
<dbReference type="InterPro" id="IPR003439">
    <property type="entry name" value="ABC_transporter-like_ATP-bd"/>
</dbReference>
<dbReference type="Pfam" id="PF08352">
    <property type="entry name" value="oligo_HPY"/>
    <property type="match status" value="1"/>
</dbReference>
<dbReference type="InterPro" id="IPR013563">
    <property type="entry name" value="Oligopep_ABC_C"/>
</dbReference>
<comment type="caution">
    <text evidence="6">The sequence shown here is derived from an EMBL/GenBank/DDBJ whole genome shotgun (WGS) entry which is preliminary data.</text>
</comment>
<evidence type="ECO:0000256" key="2">
    <source>
        <dbReference type="ARBA" id="ARBA00022741"/>
    </source>
</evidence>
<dbReference type="GO" id="GO:0015833">
    <property type="term" value="P:peptide transport"/>
    <property type="evidence" value="ECO:0007669"/>
    <property type="project" value="InterPro"/>
</dbReference>
<evidence type="ECO:0000313" key="6">
    <source>
        <dbReference type="EMBL" id="GAG22049.1"/>
    </source>
</evidence>
<dbReference type="PANTHER" id="PTHR43067">
    <property type="entry name" value="OLIGOPEPTIDE/DIPEPTIDE ABC TRANSPORTER, ATPASE SUBUNIT"/>
    <property type="match status" value="1"/>
</dbReference>
<dbReference type="InterPro" id="IPR027417">
    <property type="entry name" value="P-loop_NTPase"/>
</dbReference>
<feature type="domain" description="Oligopeptide/dipeptide ABC transporter C-terminal" evidence="5">
    <location>
        <begin position="117"/>
        <end position="180"/>
    </location>
</feature>
<feature type="non-terminal residue" evidence="6">
    <location>
        <position position="1"/>
    </location>
</feature>
<evidence type="ECO:0000256" key="1">
    <source>
        <dbReference type="ARBA" id="ARBA00022448"/>
    </source>
</evidence>
<keyword evidence="1" id="KW-0813">Transport</keyword>
<dbReference type="EMBL" id="BARS01030458">
    <property type="protein sequence ID" value="GAG22049.1"/>
    <property type="molecule type" value="Genomic_DNA"/>
</dbReference>
<evidence type="ECO:0000259" key="5">
    <source>
        <dbReference type="Pfam" id="PF08352"/>
    </source>
</evidence>
<dbReference type="Pfam" id="PF00005">
    <property type="entry name" value="ABC_tran"/>
    <property type="match status" value="1"/>
</dbReference>
<protein>
    <recommendedName>
        <fullName evidence="7">ABC transporter domain-containing protein</fullName>
    </recommendedName>
</protein>
<dbReference type="AlphaFoldDB" id="X0VUJ0"/>
<feature type="domain" description="ABC transporter" evidence="4">
    <location>
        <begin position="10"/>
        <end position="64"/>
    </location>
</feature>
<keyword evidence="3" id="KW-0067">ATP-binding</keyword>
<gene>
    <name evidence="6" type="ORF">S01H1_47504</name>
</gene>
<dbReference type="GO" id="GO:0005524">
    <property type="term" value="F:ATP binding"/>
    <property type="evidence" value="ECO:0007669"/>
    <property type="project" value="UniProtKB-KW"/>
</dbReference>
<proteinExistence type="predicted"/>
<dbReference type="GO" id="GO:0016887">
    <property type="term" value="F:ATP hydrolysis activity"/>
    <property type="evidence" value="ECO:0007669"/>
    <property type="project" value="InterPro"/>
</dbReference>